<evidence type="ECO:0000256" key="4">
    <source>
        <dbReference type="ARBA" id="ARBA00022475"/>
    </source>
</evidence>
<feature type="transmembrane region" description="Helical" evidence="8">
    <location>
        <begin position="274"/>
        <end position="296"/>
    </location>
</feature>
<evidence type="ECO:0000256" key="2">
    <source>
        <dbReference type="ARBA" id="ARBA00007935"/>
    </source>
</evidence>
<feature type="transmembrane region" description="Helical" evidence="8">
    <location>
        <begin position="565"/>
        <end position="588"/>
    </location>
</feature>
<feature type="transmembrane region" description="Helical" evidence="8">
    <location>
        <begin position="392"/>
        <end position="410"/>
    </location>
</feature>
<dbReference type="CDD" id="cd06550">
    <property type="entry name" value="TM_ABC_iron-siderophores_like"/>
    <property type="match status" value="1"/>
</dbReference>
<dbReference type="NCBIfam" id="NF007866">
    <property type="entry name" value="PRK10577.1-2"/>
    <property type="match status" value="1"/>
</dbReference>
<keyword evidence="10" id="KW-1185">Reference proteome</keyword>
<evidence type="ECO:0000256" key="7">
    <source>
        <dbReference type="ARBA" id="ARBA00023136"/>
    </source>
</evidence>
<dbReference type="Pfam" id="PF01032">
    <property type="entry name" value="FecCD"/>
    <property type="match status" value="2"/>
</dbReference>
<keyword evidence="7 8" id="KW-0472">Membrane</keyword>
<reference evidence="9" key="1">
    <citation type="submission" date="2020-09" db="EMBL/GenBank/DDBJ databases">
        <title>Bosea spartocytisi sp. nov. a root nodule endophyte of Spartocytisus supranubius in the high mountain ecosystem fo the Teide National Park (Canary Islands, Spain).</title>
        <authorList>
            <person name="Pulido-Suarez L."/>
            <person name="Peix A."/>
            <person name="Igual J.M."/>
            <person name="Socas-Perez N."/>
            <person name="Velazquez E."/>
            <person name="Flores-Felix J.D."/>
            <person name="Leon-Barrios M."/>
        </authorList>
    </citation>
    <scope>NUCLEOTIDE SEQUENCE</scope>
    <source>
        <strain evidence="9">SSUT16</strain>
    </source>
</reference>
<dbReference type="GO" id="GO:0005886">
    <property type="term" value="C:plasma membrane"/>
    <property type="evidence" value="ECO:0007669"/>
    <property type="project" value="UniProtKB-SubCell"/>
</dbReference>
<proteinExistence type="inferred from homology"/>
<evidence type="ECO:0000256" key="3">
    <source>
        <dbReference type="ARBA" id="ARBA00022448"/>
    </source>
</evidence>
<feature type="transmembrane region" description="Helical" evidence="8">
    <location>
        <begin position="54"/>
        <end position="75"/>
    </location>
</feature>
<feature type="transmembrane region" description="Helical" evidence="8">
    <location>
        <begin position="637"/>
        <end position="654"/>
    </location>
</feature>
<feature type="transmembrane region" description="Helical" evidence="8">
    <location>
        <begin position="87"/>
        <end position="110"/>
    </location>
</feature>
<dbReference type="GO" id="GO:0033214">
    <property type="term" value="P:siderophore-iron import into cell"/>
    <property type="evidence" value="ECO:0007669"/>
    <property type="project" value="TreeGrafter"/>
</dbReference>
<comment type="similarity">
    <text evidence="2">Belongs to the binding-protein-dependent transport system permease family. FecCD subfamily.</text>
</comment>
<dbReference type="RefSeq" id="WP_191123375.1">
    <property type="nucleotide sequence ID" value="NZ_JACXWY010000002.1"/>
</dbReference>
<dbReference type="Proteomes" id="UP000619295">
    <property type="component" value="Unassembled WGS sequence"/>
</dbReference>
<feature type="transmembrane region" description="Helical" evidence="8">
    <location>
        <begin position="245"/>
        <end position="262"/>
    </location>
</feature>
<comment type="subcellular location">
    <subcellularLocation>
        <location evidence="1">Cell membrane</location>
        <topology evidence="1">Multi-pass membrane protein</topology>
    </subcellularLocation>
</comment>
<dbReference type="InterPro" id="IPR037294">
    <property type="entry name" value="ABC_BtuC-like"/>
</dbReference>
<feature type="transmembrane region" description="Helical" evidence="8">
    <location>
        <begin position="116"/>
        <end position="134"/>
    </location>
</feature>
<gene>
    <name evidence="9" type="primary">fhuB</name>
    <name evidence="9" type="ORF">IED13_03340</name>
</gene>
<dbReference type="PANTHER" id="PTHR30472">
    <property type="entry name" value="FERRIC ENTEROBACTIN TRANSPORT SYSTEM PERMEASE PROTEIN"/>
    <property type="match status" value="1"/>
</dbReference>
<protein>
    <submittedName>
        <fullName evidence="9">Fe(3+)-hydroxamate ABC transporter permease FhuB</fullName>
    </submittedName>
</protein>
<keyword evidence="4" id="KW-1003">Cell membrane</keyword>
<evidence type="ECO:0000313" key="9">
    <source>
        <dbReference type="EMBL" id="MBD3844719.1"/>
    </source>
</evidence>
<dbReference type="SUPFAM" id="SSF81345">
    <property type="entry name" value="ABC transporter involved in vitamin B12 uptake, BtuC"/>
    <property type="match status" value="2"/>
</dbReference>
<evidence type="ECO:0000313" key="10">
    <source>
        <dbReference type="Proteomes" id="UP000619295"/>
    </source>
</evidence>
<dbReference type="AlphaFoldDB" id="A0A927E5I0"/>
<name>A0A927E5I0_9HYPH</name>
<feature type="transmembrane region" description="Helical" evidence="8">
    <location>
        <begin position="345"/>
        <end position="366"/>
    </location>
</feature>
<evidence type="ECO:0000256" key="5">
    <source>
        <dbReference type="ARBA" id="ARBA00022692"/>
    </source>
</evidence>
<evidence type="ECO:0000256" key="1">
    <source>
        <dbReference type="ARBA" id="ARBA00004651"/>
    </source>
</evidence>
<sequence>MIRPLFLHRPFAAALAALALVALPFAAVLATHAPLPGDPAIVAPLEQILLWHSLLPRFVTALLCGAALGLAGLLLQQVLRNPIADPSTLGLAAGAQLALTMATAFAPALIAFSREATAFAGGAAAVALVLALSWRRKLDPVTVILSGMVVSLVAAALGAAVVLAKGDYLFSLFIWGAGSLNQQSWDVPLALAPRLLLGFAASFALLRPLTLLALDDASARSLGVALLAARLAVLVVAVWLGATVVAQIGIIGFVGLAAPILARALGARRLRDRLIAAPLAGAVLVSFTDSAVQILGSATADLAPTGAATALLGGPLLLWMLGRIPPTVPPQMTSGWRESSRVRRPVLAVSTLMAVAAIVTLGALVLGRGPNGWSLATGTLFTDLLPFRGPRIVAAGFAGAMLAAAGTLMQRLTANPLAGPDVLGVSAGGGVGLALVLFLSSTVTPWTMALGAGGGSLAVLLAMLLIAGRAGTGPSRLLLAGVALGALSMAVVSTVLAQGDRRGYLLLVWMSGSTNRVGAAEAWIAVASCAALCLPLFLFSRWLDILPLGEGVSLAVGLPRRVGRLVLATFAASLTGIASLLIGPLSLIGLVAPHLARLSGFAQGRHQLAAAMALGAGVMVLADWLSRVVIYPYQIPVGLFAALIGGPYLIWLLSRGAESHD</sequence>
<organism evidence="9 10">
    <name type="scientific">Bosea spartocytisi</name>
    <dbReference type="NCBI Taxonomy" id="2773451"/>
    <lineage>
        <taxon>Bacteria</taxon>
        <taxon>Pseudomonadati</taxon>
        <taxon>Pseudomonadota</taxon>
        <taxon>Alphaproteobacteria</taxon>
        <taxon>Hyphomicrobiales</taxon>
        <taxon>Boseaceae</taxon>
        <taxon>Bosea</taxon>
    </lineage>
</organism>
<dbReference type="PANTHER" id="PTHR30472:SF37">
    <property type="entry name" value="FE(3+) DICITRATE TRANSPORT SYSTEM PERMEASE PROTEIN FECD-RELATED"/>
    <property type="match status" value="1"/>
</dbReference>
<feature type="transmembrane region" description="Helical" evidence="8">
    <location>
        <begin position="477"/>
        <end position="497"/>
    </location>
</feature>
<feature type="transmembrane region" description="Helical" evidence="8">
    <location>
        <begin position="446"/>
        <end position="465"/>
    </location>
</feature>
<feature type="transmembrane region" description="Helical" evidence="8">
    <location>
        <begin position="302"/>
        <end position="324"/>
    </location>
</feature>
<feature type="transmembrane region" description="Helical" evidence="8">
    <location>
        <begin position="221"/>
        <end position="239"/>
    </location>
</feature>
<dbReference type="GO" id="GO:0022857">
    <property type="term" value="F:transmembrane transporter activity"/>
    <property type="evidence" value="ECO:0007669"/>
    <property type="project" value="InterPro"/>
</dbReference>
<comment type="caution">
    <text evidence="9">The sequence shown here is derived from an EMBL/GenBank/DDBJ whole genome shotgun (WGS) entry which is preliminary data.</text>
</comment>
<dbReference type="InterPro" id="IPR000522">
    <property type="entry name" value="ABC_transptr_permease_BtuC"/>
</dbReference>
<keyword evidence="6 8" id="KW-1133">Transmembrane helix</keyword>
<keyword evidence="3" id="KW-0813">Transport</keyword>
<feature type="transmembrane region" description="Helical" evidence="8">
    <location>
        <begin position="517"/>
        <end position="539"/>
    </location>
</feature>
<keyword evidence="5 8" id="KW-0812">Transmembrane</keyword>
<feature type="transmembrane region" description="Helical" evidence="8">
    <location>
        <begin position="195"/>
        <end position="214"/>
    </location>
</feature>
<feature type="transmembrane region" description="Helical" evidence="8">
    <location>
        <begin position="141"/>
        <end position="164"/>
    </location>
</feature>
<evidence type="ECO:0000256" key="6">
    <source>
        <dbReference type="ARBA" id="ARBA00022989"/>
    </source>
</evidence>
<evidence type="ECO:0000256" key="8">
    <source>
        <dbReference type="SAM" id="Phobius"/>
    </source>
</evidence>
<accession>A0A927E5I0</accession>
<feature type="transmembrane region" description="Helical" evidence="8">
    <location>
        <begin position="608"/>
        <end position="625"/>
    </location>
</feature>
<feature type="transmembrane region" description="Helical" evidence="8">
    <location>
        <begin position="422"/>
        <end position="440"/>
    </location>
</feature>
<dbReference type="Gene3D" id="1.10.3470.10">
    <property type="entry name" value="ABC transporter involved in vitamin B12 uptake, BtuC"/>
    <property type="match status" value="2"/>
</dbReference>
<dbReference type="EMBL" id="JACXWY010000002">
    <property type="protein sequence ID" value="MBD3844719.1"/>
    <property type="molecule type" value="Genomic_DNA"/>
</dbReference>